<feature type="region of interest" description="Disordered" evidence="1">
    <location>
        <begin position="194"/>
        <end position="234"/>
    </location>
</feature>
<organism evidence="2">
    <name type="scientific">Haptolina ericina</name>
    <dbReference type="NCBI Taxonomy" id="156174"/>
    <lineage>
        <taxon>Eukaryota</taxon>
        <taxon>Haptista</taxon>
        <taxon>Haptophyta</taxon>
        <taxon>Prymnesiophyceae</taxon>
        <taxon>Prymnesiales</taxon>
        <taxon>Prymnesiaceae</taxon>
        <taxon>Haptolina</taxon>
    </lineage>
</organism>
<feature type="compositionally biased region" description="Polar residues" evidence="1">
    <location>
        <begin position="200"/>
        <end position="209"/>
    </location>
</feature>
<protein>
    <submittedName>
        <fullName evidence="2">Uncharacterized protein</fullName>
    </submittedName>
</protein>
<feature type="compositionally biased region" description="Pro residues" evidence="1">
    <location>
        <begin position="322"/>
        <end position="331"/>
    </location>
</feature>
<proteinExistence type="predicted"/>
<feature type="region of interest" description="Disordered" evidence="1">
    <location>
        <begin position="147"/>
        <end position="173"/>
    </location>
</feature>
<evidence type="ECO:0000313" key="2">
    <source>
        <dbReference type="EMBL" id="CAE0128530.1"/>
    </source>
</evidence>
<feature type="region of interest" description="Disordered" evidence="1">
    <location>
        <begin position="281"/>
        <end position="349"/>
    </location>
</feature>
<gene>
    <name evidence="2" type="ORF">HERI1096_LOCUS27170</name>
</gene>
<feature type="region of interest" description="Disordered" evidence="1">
    <location>
        <begin position="10"/>
        <end position="33"/>
    </location>
</feature>
<feature type="compositionally biased region" description="Polar residues" evidence="1">
    <location>
        <begin position="338"/>
        <end position="347"/>
    </location>
</feature>
<feature type="compositionally biased region" description="Low complexity" evidence="1">
    <location>
        <begin position="306"/>
        <end position="321"/>
    </location>
</feature>
<accession>A0A7S3B8W8</accession>
<name>A0A7S3B8W8_9EUKA</name>
<evidence type="ECO:0000256" key="1">
    <source>
        <dbReference type="SAM" id="MobiDB-lite"/>
    </source>
</evidence>
<dbReference type="EMBL" id="HBHX01049058">
    <property type="protein sequence ID" value="CAE0128530.1"/>
    <property type="molecule type" value="Transcribed_RNA"/>
</dbReference>
<feature type="region of interest" description="Disordered" evidence="1">
    <location>
        <begin position="363"/>
        <end position="382"/>
    </location>
</feature>
<dbReference type="AlphaFoldDB" id="A0A7S3B8W8"/>
<sequence>MVECLLVHPDGTEEMIDALPPTPPPTPSSKSRQPVFKLLQCKPKPRADMPPLQLSPLPTPLFITLPGNTVARRSATMHPTSAAFTTRMPCREVVEEADEVADEEDEVGALTRVGSASEKEDWMGVDSAASTGVPELRKRPWPTAFLSNDLSSAAPSEPASGMAAGDGPDSTEGVHALDELASSLEDCQVVSPAKRPALANSRSGNADSQSGGSVPAAPPPSPIAGQVKRRPVFSTKRKAIGDLRLGNGDTEGFHLGGEDVAIESAGFESAFFQMRIDPGETSKRRRSLNAPAAPAEDLIPSPVVGSPCSRRTSPPAASRSPPSVPSTPPPSTRAYHAPSNSVPTPRSTPALGIPTCGWACDGSGSTGSASGSASGPLDASASGVDAGIRSVADRIGGGGTDPQDGSCLRPPAALLNATPLWMRPALNTAHVAPAMGPAMGPMQLPRAVLHGVPSGGGRVA</sequence>
<reference evidence="2" key="1">
    <citation type="submission" date="2021-01" db="EMBL/GenBank/DDBJ databases">
        <authorList>
            <person name="Corre E."/>
            <person name="Pelletier E."/>
            <person name="Niang G."/>
            <person name="Scheremetjew M."/>
            <person name="Finn R."/>
            <person name="Kale V."/>
            <person name="Holt S."/>
            <person name="Cochrane G."/>
            <person name="Meng A."/>
            <person name="Brown T."/>
            <person name="Cohen L."/>
        </authorList>
    </citation>
    <scope>NUCLEOTIDE SEQUENCE</scope>
    <source>
        <strain evidence="2">CCMP281</strain>
    </source>
</reference>